<dbReference type="PROSITE" id="PS51419">
    <property type="entry name" value="RAB"/>
    <property type="match status" value="1"/>
</dbReference>
<dbReference type="Proteomes" id="UP000054820">
    <property type="component" value="Unassembled WGS sequence"/>
</dbReference>
<keyword evidence="4" id="KW-1185">Reference proteome</keyword>
<reference evidence="3 5" key="2">
    <citation type="submission" date="2018-06" db="EMBL/GenBank/DDBJ databases">
        <authorList>
            <consortium name="Pathogen Informatics"/>
            <person name="Doyle S."/>
        </authorList>
    </citation>
    <scope>NUCLEOTIDE SEQUENCE [LARGE SCALE GENOMIC DNA]</scope>
    <source>
        <strain evidence="3 5">NCTC11991</strain>
    </source>
</reference>
<dbReference type="InterPro" id="IPR027417">
    <property type="entry name" value="P-loop_NTPase"/>
</dbReference>
<dbReference type="CDD" id="cd00154">
    <property type="entry name" value="Rab"/>
    <property type="match status" value="1"/>
</dbReference>
<dbReference type="AlphaFoldDB" id="A0A378LBX9"/>
<dbReference type="Gene3D" id="3.40.50.300">
    <property type="entry name" value="P-loop containing nucleotide triphosphate hydrolases"/>
    <property type="match status" value="1"/>
</dbReference>
<evidence type="ECO:0000313" key="4">
    <source>
        <dbReference type="Proteomes" id="UP000054820"/>
    </source>
</evidence>
<dbReference type="SMART" id="SM00173">
    <property type="entry name" value="RAS"/>
    <property type="match status" value="1"/>
</dbReference>
<dbReference type="InterPro" id="IPR050209">
    <property type="entry name" value="Rab_GTPases_membrane_traffic"/>
</dbReference>
<dbReference type="Proteomes" id="UP000255110">
    <property type="component" value="Unassembled WGS sequence"/>
</dbReference>
<comment type="similarity">
    <text evidence="1">Belongs to the small GTPase superfamily. Rab family.</text>
</comment>
<gene>
    <name evidence="2" type="ORF">Lstg_0805</name>
    <name evidence="3" type="ORF">NCTC11991_03152</name>
</gene>
<dbReference type="GO" id="GO:0005525">
    <property type="term" value="F:GTP binding"/>
    <property type="evidence" value="ECO:0007669"/>
    <property type="project" value="InterPro"/>
</dbReference>
<dbReference type="EMBL" id="LNYZ01000005">
    <property type="protein sequence ID" value="KTD79589.1"/>
    <property type="molecule type" value="Genomic_DNA"/>
</dbReference>
<evidence type="ECO:0000256" key="1">
    <source>
        <dbReference type="ARBA" id="ARBA00006270"/>
    </source>
</evidence>
<accession>A0A378LBX9</accession>
<proteinExistence type="inferred from homology"/>
<evidence type="ECO:0000313" key="5">
    <source>
        <dbReference type="Proteomes" id="UP000255110"/>
    </source>
</evidence>
<evidence type="ECO:0000313" key="3">
    <source>
        <dbReference type="EMBL" id="STY24525.1"/>
    </source>
</evidence>
<protein>
    <submittedName>
        <fullName evidence="3">Ras family GTPase</fullName>
    </submittedName>
</protein>
<dbReference type="SUPFAM" id="SSF52540">
    <property type="entry name" value="P-loop containing nucleoside triphosphate hydrolases"/>
    <property type="match status" value="1"/>
</dbReference>
<dbReference type="PANTHER" id="PTHR47979">
    <property type="entry name" value="DRAB11-RELATED"/>
    <property type="match status" value="1"/>
</dbReference>
<dbReference type="PRINTS" id="PR00449">
    <property type="entry name" value="RASTRNSFRMNG"/>
</dbReference>
<dbReference type="EMBL" id="UGOY01000001">
    <property type="protein sequence ID" value="STY24525.1"/>
    <property type="molecule type" value="Genomic_DNA"/>
</dbReference>
<dbReference type="FunFam" id="3.40.50.300:FF:001447">
    <property type="entry name" value="Ras-related protein Rab-1B"/>
    <property type="match status" value="1"/>
</dbReference>
<dbReference type="GO" id="GO:0003924">
    <property type="term" value="F:GTPase activity"/>
    <property type="evidence" value="ECO:0007669"/>
    <property type="project" value="InterPro"/>
</dbReference>
<evidence type="ECO:0000313" key="2">
    <source>
        <dbReference type="EMBL" id="KTD79589.1"/>
    </source>
</evidence>
<organism evidence="3 5">
    <name type="scientific">Legionella steigerwaltii</name>
    <dbReference type="NCBI Taxonomy" id="460"/>
    <lineage>
        <taxon>Bacteria</taxon>
        <taxon>Pseudomonadati</taxon>
        <taxon>Pseudomonadota</taxon>
        <taxon>Gammaproteobacteria</taxon>
        <taxon>Legionellales</taxon>
        <taxon>Legionellaceae</taxon>
        <taxon>Legionella</taxon>
    </lineage>
</organism>
<dbReference type="STRING" id="460.Lstg_0805"/>
<dbReference type="Pfam" id="PF00071">
    <property type="entry name" value="Ras"/>
    <property type="match status" value="1"/>
</dbReference>
<dbReference type="SMART" id="SM00174">
    <property type="entry name" value="RHO"/>
    <property type="match status" value="1"/>
</dbReference>
<name>A0A378LBX9_9GAMM</name>
<dbReference type="NCBIfam" id="TIGR00231">
    <property type="entry name" value="small_GTP"/>
    <property type="match status" value="1"/>
</dbReference>
<dbReference type="SMART" id="SM00175">
    <property type="entry name" value="RAB"/>
    <property type="match status" value="1"/>
</dbReference>
<dbReference type="InterPro" id="IPR001806">
    <property type="entry name" value="Small_GTPase"/>
</dbReference>
<dbReference type="RefSeq" id="WP_058476383.1">
    <property type="nucleotide sequence ID" value="NZ_CAAAIO010000004.1"/>
</dbReference>
<reference evidence="2 4" key="1">
    <citation type="submission" date="2015-11" db="EMBL/GenBank/DDBJ databases">
        <title>Genomic analysis of 38 Legionella species identifies large and diverse effector repertoires.</title>
        <authorList>
            <person name="Burstein D."/>
            <person name="Amaro F."/>
            <person name="Zusman T."/>
            <person name="Lifshitz Z."/>
            <person name="Cohen O."/>
            <person name="Gilbert J.A."/>
            <person name="Pupko T."/>
            <person name="Shuman H.A."/>
            <person name="Segal G."/>
        </authorList>
    </citation>
    <scope>NUCLEOTIDE SEQUENCE [LARGE SCALE GENOMIC DNA]</scope>
    <source>
        <strain evidence="2 4">SC-18-C9</strain>
    </source>
</reference>
<dbReference type="InterPro" id="IPR005225">
    <property type="entry name" value="Small_GTP-bd"/>
</dbReference>
<sequence>MKTKFGLFDTDIELKEVRIKLPSFKVIFVGDVCGKTSLLKTFTSGRYPTNVKATIGVDFYHKLIEVNESKINLHIWDIPGVARYGHSCRFYFKETDIAIIGFDLARPITFDGAMKWLEEINQHLDRNSLGKIILVGLKSDAEPDQELDIKVLNSFVKDNNLFYMTASAKTGKNMEELFQQAVTSKMESSPPEEEKHRVEEYQSNKGCIIF</sequence>
<dbReference type="OrthoDB" id="5651305at2"/>